<dbReference type="InterPro" id="IPR006977">
    <property type="entry name" value="Yip1_dom"/>
</dbReference>
<keyword evidence="3 6" id="KW-0812">Transmembrane</keyword>
<dbReference type="InterPro" id="IPR045231">
    <property type="entry name" value="Yip1/4-like"/>
</dbReference>
<comment type="subcellular location">
    <subcellularLocation>
        <location evidence="6">Golgi apparatus membrane</location>
        <topology evidence="6">Multi-pass membrane protein</topology>
    </subcellularLocation>
    <subcellularLocation>
        <location evidence="1">Membrane</location>
        <topology evidence="1">Multi-pass membrane protein</topology>
    </subcellularLocation>
</comment>
<dbReference type="GO" id="GO:0005802">
    <property type="term" value="C:trans-Golgi network"/>
    <property type="evidence" value="ECO:0007669"/>
    <property type="project" value="TreeGrafter"/>
</dbReference>
<keyword evidence="5 6" id="KW-0472">Membrane</keyword>
<dbReference type="PANTHER" id="PTHR21236">
    <property type="entry name" value="GOLGI MEMBRANE PROTEIN YIP1"/>
    <property type="match status" value="1"/>
</dbReference>
<feature type="transmembrane region" description="Helical" evidence="6">
    <location>
        <begin position="227"/>
        <end position="248"/>
    </location>
</feature>
<evidence type="ECO:0000313" key="9">
    <source>
        <dbReference type="Proteomes" id="UP000054007"/>
    </source>
</evidence>
<evidence type="ECO:0000256" key="1">
    <source>
        <dbReference type="ARBA" id="ARBA00004141"/>
    </source>
</evidence>
<evidence type="ECO:0000256" key="5">
    <source>
        <dbReference type="ARBA" id="ARBA00023136"/>
    </source>
</evidence>
<feature type="transmembrane region" description="Helical" evidence="6">
    <location>
        <begin position="140"/>
        <end position="158"/>
    </location>
</feature>
<feature type="transmembrane region" description="Helical" evidence="6">
    <location>
        <begin position="170"/>
        <end position="189"/>
    </location>
</feature>
<sequence length="258" mass="27706">MWQQDSNAYYGAQPSNLQFYSPAGDAGNFYPGARPSLDGNMQGSMAAPTGNGAAAFGGNIQVQGPWWTAFGTGGFEGEPPLLEELGINFSHIRDKSMTVLNPLRAIDDRIMDDADLAGPVLFVFCFALVLLLSGKPNFGYIYGVGLFGSMSIYALLNLMSEKGIDAYRTASVLGYCLLPMVGVGAVNIMMTLDDIFGYIVALFSIIWCTYSASGIFVAVLRMSDQRLLVAYPVGLLYGCFALLSVFSGNSREAPRVSL</sequence>
<evidence type="ECO:0000256" key="3">
    <source>
        <dbReference type="ARBA" id="ARBA00022692"/>
    </source>
</evidence>
<name>A0A0D7BRD6_9AGAR</name>
<keyword evidence="4 6" id="KW-1133">Transmembrane helix</keyword>
<dbReference type="GO" id="GO:0048280">
    <property type="term" value="P:vesicle fusion with Golgi apparatus"/>
    <property type="evidence" value="ECO:0007669"/>
    <property type="project" value="TreeGrafter"/>
</dbReference>
<evidence type="ECO:0000313" key="8">
    <source>
        <dbReference type="EMBL" id="KIY73118.1"/>
    </source>
</evidence>
<dbReference type="GO" id="GO:0006888">
    <property type="term" value="P:endoplasmic reticulum to Golgi vesicle-mediated transport"/>
    <property type="evidence" value="ECO:0007669"/>
    <property type="project" value="InterPro"/>
</dbReference>
<proteinExistence type="inferred from homology"/>
<reference evidence="8 9" key="1">
    <citation type="journal article" date="2015" name="Fungal Genet. Biol.">
        <title>Evolution of novel wood decay mechanisms in Agaricales revealed by the genome sequences of Fistulina hepatica and Cylindrobasidium torrendii.</title>
        <authorList>
            <person name="Floudas D."/>
            <person name="Held B.W."/>
            <person name="Riley R."/>
            <person name="Nagy L.G."/>
            <person name="Koehler G."/>
            <person name="Ransdell A.S."/>
            <person name="Younus H."/>
            <person name="Chow J."/>
            <person name="Chiniquy J."/>
            <person name="Lipzen A."/>
            <person name="Tritt A."/>
            <person name="Sun H."/>
            <person name="Haridas S."/>
            <person name="LaButti K."/>
            <person name="Ohm R.A."/>
            <person name="Kues U."/>
            <person name="Blanchette R.A."/>
            <person name="Grigoriev I.V."/>
            <person name="Minto R.E."/>
            <person name="Hibbett D.S."/>
        </authorList>
    </citation>
    <scope>NUCLEOTIDE SEQUENCE [LARGE SCALE GENOMIC DNA]</scope>
    <source>
        <strain evidence="8 9">FP15055 ss-10</strain>
    </source>
</reference>
<accession>A0A0D7BRD6</accession>
<evidence type="ECO:0000256" key="4">
    <source>
        <dbReference type="ARBA" id="ARBA00022989"/>
    </source>
</evidence>
<dbReference type="STRING" id="1314674.A0A0D7BRD6"/>
<feature type="transmembrane region" description="Helical" evidence="6">
    <location>
        <begin position="116"/>
        <end position="134"/>
    </location>
</feature>
<feature type="domain" description="Yip1" evidence="7">
    <location>
        <begin position="99"/>
        <end position="242"/>
    </location>
</feature>
<protein>
    <recommendedName>
        <fullName evidence="6">Protein YIP</fullName>
    </recommendedName>
</protein>
<dbReference type="Pfam" id="PF04893">
    <property type="entry name" value="Yip1"/>
    <property type="match status" value="1"/>
</dbReference>
<feature type="transmembrane region" description="Helical" evidence="6">
    <location>
        <begin position="195"/>
        <end position="220"/>
    </location>
</feature>
<dbReference type="GO" id="GO:0000139">
    <property type="term" value="C:Golgi membrane"/>
    <property type="evidence" value="ECO:0007669"/>
    <property type="project" value="UniProtKB-SubCell"/>
</dbReference>
<evidence type="ECO:0000256" key="6">
    <source>
        <dbReference type="RuleBase" id="RU361264"/>
    </source>
</evidence>
<dbReference type="AlphaFoldDB" id="A0A0D7BRD6"/>
<comment type="similarity">
    <text evidence="2 6">Belongs to the YIP1 family.</text>
</comment>
<keyword evidence="9" id="KW-1185">Reference proteome</keyword>
<dbReference type="OrthoDB" id="440385at2759"/>
<gene>
    <name evidence="8" type="ORF">CYLTODRAFT_485831</name>
</gene>
<dbReference type="Proteomes" id="UP000054007">
    <property type="component" value="Unassembled WGS sequence"/>
</dbReference>
<dbReference type="EMBL" id="KN880438">
    <property type="protein sequence ID" value="KIY73118.1"/>
    <property type="molecule type" value="Genomic_DNA"/>
</dbReference>
<dbReference type="PANTHER" id="PTHR21236:SF2">
    <property type="entry name" value="PROTEIN YIPF"/>
    <property type="match status" value="1"/>
</dbReference>
<organism evidence="8 9">
    <name type="scientific">Cylindrobasidium torrendii FP15055 ss-10</name>
    <dbReference type="NCBI Taxonomy" id="1314674"/>
    <lineage>
        <taxon>Eukaryota</taxon>
        <taxon>Fungi</taxon>
        <taxon>Dikarya</taxon>
        <taxon>Basidiomycota</taxon>
        <taxon>Agaricomycotina</taxon>
        <taxon>Agaricomycetes</taxon>
        <taxon>Agaricomycetidae</taxon>
        <taxon>Agaricales</taxon>
        <taxon>Marasmiineae</taxon>
        <taxon>Physalacriaceae</taxon>
        <taxon>Cylindrobasidium</taxon>
    </lineage>
</organism>
<evidence type="ECO:0000256" key="2">
    <source>
        <dbReference type="ARBA" id="ARBA00010596"/>
    </source>
</evidence>
<evidence type="ECO:0000259" key="7">
    <source>
        <dbReference type="Pfam" id="PF04893"/>
    </source>
</evidence>